<dbReference type="GO" id="GO:0046654">
    <property type="term" value="P:tetrahydrofolate biosynthetic process"/>
    <property type="evidence" value="ECO:0007669"/>
    <property type="project" value="UniProtKB-UniPathway"/>
</dbReference>
<dbReference type="GO" id="GO:0004156">
    <property type="term" value="F:dihydropteroate synthase activity"/>
    <property type="evidence" value="ECO:0007669"/>
    <property type="project" value="UniProtKB-EC"/>
</dbReference>
<dbReference type="GO" id="GO:0046872">
    <property type="term" value="F:metal ion binding"/>
    <property type="evidence" value="ECO:0007669"/>
    <property type="project" value="UniProtKB-KW"/>
</dbReference>
<keyword evidence="9 13" id="KW-0460">Magnesium</keyword>
<dbReference type="Proteomes" id="UP000294650">
    <property type="component" value="Unassembled WGS sequence"/>
</dbReference>
<proteinExistence type="inferred from homology"/>
<evidence type="ECO:0000256" key="10">
    <source>
        <dbReference type="ARBA" id="ARBA00022909"/>
    </source>
</evidence>
<gene>
    <name evidence="15" type="ORF">EDD68_12347</name>
</gene>
<protein>
    <recommendedName>
        <fullName evidence="6 13">Dihydropteroate synthase</fullName>
        <shortName evidence="13">DHPS</shortName>
        <ecNumber evidence="5 13">2.5.1.15</ecNumber>
    </recommendedName>
    <alternativeName>
        <fullName evidence="11 13">Dihydropteroate pyrophosphorylase</fullName>
    </alternativeName>
</protein>
<evidence type="ECO:0000313" key="15">
    <source>
        <dbReference type="EMBL" id="TCT18178.1"/>
    </source>
</evidence>
<dbReference type="UniPathway" id="UPA00077">
    <property type="reaction ID" value="UER00156"/>
</dbReference>
<feature type="domain" description="Pterin-binding" evidence="14">
    <location>
        <begin position="18"/>
        <end position="264"/>
    </location>
</feature>
<dbReference type="PROSITE" id="PS00792">
    <property type="entry name" value="DHPS_1"/>
    <property type="match status" value="1"/>
</dbReference>
<dbReference type="OrthoDB" id="9811744at2"/>
<evidence type="ECO:0000256" key="2">
    <source>
        <dbReference type="ARBA" id="ARBA00001946"/>
    </source>
</evidence>
<dbReference type="PROSITE" id="PS50972">
    <property type="entry name" value="PTERIN_BINDING"/>
    <property type="match status" value="1"/>
</dbReference>
<comment type="catalytic activity">
    <reaction evidence="1">
        <text>(7,8-dihydropterin-6-yl)methyl diphosphate + 4-aminobenzoate = 7,8-dihydropteroate + diphosphate</text>
        <dbReference type="Rhea" id="RHEA:19949"/>
        <dbReference type="ChEBI" id="CHEBI:17836"/>
        <dbReference type="ChEBI" id="CHEBI:17839"/>
        <dbReference type="ChEBI" id="CHEBI:33019"/>
        <dbReference type="ChEBI" id="CHEBI:72950"/>
        <dbReference type="EC" id="2.5.1.15"/>
    </reaction>
</comment>
<dbReference type="Pfam" id="PF00809">
    <property type="entry name" value="Pterin_bind"/>
    <property type="match status" value="1"/>
</dbReference>
<evidence type="ECO:0000256" key="6">
    <source>
        <dbReference type="ARBA" id="ARBA00016919"/>
    </source>
</evidence>
<evidence type="ECO:0000256" key="4">
    <source>
        <dbReference type="ARBA" id="ARBA00009503"/>
    </source>
</evidence>
<dbReference type="InterPro" id="IPR006390">
    <property type="entry name" value="DHP_synth_dom"/>
</dbReference>
<evidence type="ECO:0000256" key="9">
    <source>
        <dbReference type="ARBA" id="ARBA00022842"/>
    </source>
</evidence>
<sequence length="278" mass="31003">MVYRLRAGNHYYDIHEQTLVMGILNVTPDSFSDGGKYEEIDQALQHAKQMEQDGAHIIDVGGESTRPGHEPVSAEEEIKRVIPVIEQIKDEVSIPVSIDTYKAETALQAIRAGAHIINDVWGAKKDPEIADVAAEYDVPIVLMHNRDHTDYDDLLEDIKKDLEESITIAKKRGVKDDQIILDPGIGFGKTMEHNLYIMRRLEELTVLGYPLLLGTSRKRFIGHVLDLPVHERVEGTGASVCLGIQKGASIVRVHDVKEMARMAKMMDAMLGKRGFSIG</sequence>
<dbReference type="InterPro" id="IPR000489">
    <property type="entry name" value="Pterin-binding_dom"/>
</dbReference>
<dbReference type="AlphaFoldDB" id="A0A4R3MV39"/>
<dbReference type="RefSeq" id="WP_132372769.1">
    <property type="nucleotide sequence ID" value="NZ_SMAN01000023.1"/>
</dbReference>
<dbReference type="PANTHER" id="PTHR20941:SF1">
    <property type="entry name" value="FOLIC ACID SYNTHESIS PROTEIN FOL1"/>
    <property type="match status" value="1"/>
</dbReference>
<comment type="cofactor">
    <cofactor evidence="2 13">
        <name>Mg(2+)</name>
        <dbReference type="ChEBI" id="CHEBI:18420"/>
    </cofactor>
</comment>
<dbReference type="FunFam" id="3.20.20.20:FF:000006">
    <property type="entry name" value="Dihydropteroate synthase"/>
    <property type="match status" value="1"/>
</dbReference>
<dbReference type="EC" id="2.5.1.15" evidence="5 13"/>
<organism evidence="15 16">
    <name type="scientific">Melghiribacillus thermohalophilus</name>
    <dbReference type="NCBI Taxonomy" id="1324956"/>
    <lineage>
        <taxon>Bacteria</taxon>
        <taxon>Bacillati</taxon>
        <taxon>Bacillota</taxon>
        <taxon>Bacilli</taxon>
        <taxon>Bacillales</taxon>
        <taxon>Bacillaceae</taxon>
        <taxon>Melghiribacillus</taxon>
    </lineage>
</organism>
<evidence type="ECO:0000256" key="12">
    <source>
        <dbReference type="ARBA" id="ARBA00053449"/>
    </source>
</evidence>
<evidence type="ECO:0000256" key="11">
    <source>
        <dbReference type="ARBA" id="ARBA00030193"/>
    </source>
</evidence>
<evidence type="ECO:0000256" key="7">
    <source>
        <dbReference type="ARBA" id="ARBA00022679"/>
    </source>
</evidence>
<keyword evidence="7 13" id="KW-0808">Transferase</keyword>
<evidence type="ECO:0000256" key="1">
    <source>
        <dbReference type="ARBA" id="ARBA00000012"/>
    </source>
</evidence>
<evidence type="ECO:0000259" key="14">
    <source>
        <dbReference type="PROSITE" id="PS50972"/>
    </source>
</evidence>
<dbReference type="PANTHER" id="PTHR20941">
    <property type="entry name" value="FOLATE SYNTHESIS PROTEINS"/>
    <property type="match status" value="1"/>
</dbReference>
<dbReference type="GO" id="GO:0005829">
    <property type="term" value="C:cytosol"/>
    <property type="evidence" value="ECO:0007669"/>
    <property type="project" value="TreeGrafter"/>
</dbReference>
<comment type="similarity">
    <text evidence="4 13">Belongs to the DHPS family.</text>
</comment>
<name>A0A4R3MV39_9BACI</name>
<evidence type="ECO:0000256" key="5">
    <source>
        <dbReference type="ARBA" id="ARBA00012458"/>
    </source>
</evidence>
<keyword evidence="16" id="KW-1185">Reference proteome</keyword>
<comment type="caution">
    <text evidence="15">The sequence shown here is derived from an EMBL/GenBank/DDBJ whole genome shotgun (WGS) entry which is preliminary data.</text>
</comment>
<evidence type="ECO:0000256" key="8">
    <source>
        <dbReference type="ARBA" id="ARBA00022723"/>
    </source>
</evidence>
<dbReference type="InterPro" id="IPR045031">
    <property type="entry name" value="DHP_synth-like"/>
</dbReference>
<dbReference type="GO" id="GO:0046656">
    <property type="term" value="P:folic acid biosynthetic process"/>
    <property type="evidence" value="ECO:0007669"/>
    <property type="project" value="UniProtKB-KW"/>
</dbReference>
<evidence type="ECO:0000256" key="3">
    <source>
        <dbReference type="ARBA" id="ARBA00004763"/>
    </source>
</evidence>
<keyword evidence="8 13" id="KW-0479">Metal-binding</keyword>
<accession>A0A4R3MV39</accession>
<comment type="pathway">
    <text evidence="3 13">Cofactor biosynthesis; tetrahydrofolate biosynthesis; 7,8-dihydrofolate from 2-amino-4-hydroxy-6-hydroxymethyl-7,8-dihydropteridine diphosphate and 4-aminobenzoate: step 1/2.</text>
</comment>
<dbReference type="NCBIfam" id="TIGR01496">
    <property type="entry name" value="DHPS"/>
    <property type="match status" value="1"/>
</dbReference>
<dbReference type="InterPro" id="IPR011005">
    <property type="entry name" value="Dihydropteroate_synth-like_sf"/>
</dbReference>
<comment type="function">
    <text evidence="12 13">Catalyzes the condensation of para-aminobenzoate (pABA) with 6-hydroxymethyl-7,8-dihydropterin diphosphate (DHPt-PP) to form 7,8-dihydropteroate (H2Pte), the immediate precursor of folate derivatives.</text>
</comment>
<dbReference type="CDD" id="cd00739">
    <property type="entry name" value="DHPS"/>
    <property type="match status" value="1"/>
</dbReference>
<keyword evidence="10 13" id="KW-0289">Folate biosynthesis</keyword>
<evidence type="ECO:0000256" key="13">
    <source>
        <dbReference type="RuleBase" id="RU361205"/>
    </source>
</evidence>
<dbReference type="SUPFAM" id="SSF51717">
    <property type="entry name" value="Dihydropteroate synthetase-like"/>
    <property type="match status" value="1"/>
</dbReference>
<dbReference type="PROSITE" id="PS00793">
    <property type="entry name" value="DHPS_2"/>
    <property type="match status" value="1"/>
</dbReference>
<dbReference type="EMBL" id="SMAN01000023">
    <property type="protein sequence ID" value="TCT18178.1"/>
    <property type="molecule type" value="Genomic_DNA"/>
</dbReference>
<evidence type="ECO:0000313" key="16">
    <source>
        <dbReference type="Proteomes" id="UP000294650"/>
    </source>
</evidence>
<reference evidence="15 16" key="1">
    <citation type="submission" date="2019-03" db="EMBL/GenBank/DDBJ databases">
        <title>Genomic Encyclopedia of Type Strains, Phase IV (KMG-IV): sequencing the most valuable type-strain genomes for metagenomic binning, comparative biology and taxonomic classification.</title>
        <authorList>
            <person name="Goeker M."/>
        </authorList>
    </citation>
    <scope>NUCLEOTIDE SEQUENCE [LARGE SCALE GENOMIC DNA]</scope>
    <source>
        <strain evidence="15 16">DSM 25894</strain>
    </source>
</reference>
<dbReference type="Gene3D" id="3.20.20.20">
    <property type="entry name" value="Dihydropteroate synthase-like"/>
    <property type="match status" value="1"/>
</dbReference>